<evidence type="ECO:0000256" key="3">
    <source>
        <dbReference type="ARBA" id="ARBA00023054"/>
    </source>
</evidence>
<feature type="domain" description="CusB-like beta-barrel" evidence="9">
    <location>
        <begin position="252"/>
        <end position="325"/>
    </location>
</feature>
<dbReference type="SUPFAM" id="SSF111369">
    <property type="entry name" value="HlyD-like secretion proteins"/>
    <property type="match status" value="1"/>
</dbReference>
<dbReference type="Gene3D" id="1.10.287.470">
    <property type="entry name" value="Helix hairpin bin"/>
    <property type="match status" value="1"/>
</dbReference>
<dbReference type="PANTHER" id="PTHR32347:SF14">
    <property type="entry name" value="EFFLUX SYSTEM COMPONENT YKNX-RELATED"/>
    <property type="match status" value="1"/>
</dbReference>
<dbReference type="RefSeq" id="WP_377094936.1">
    <property type="nucleotide sequence ID" value="NZ_JBHSJM010000001.1"/>
</dbReference>
<feature type="domain" description="Multidrug resistance protein MdtA-like alpha-helical hairpin" evidence="7">
    <location>
        <begin position="131"/>
        <end position="200"/>
    </location>
</feature>
<dbReference type="InterPro" id="IPR006143">
    <property type="entry name" value="RND_pump_MFP"/>
</dbReference>
<evidence type="ECO:0000259" key="8">
    <source>
        <dbReference type="Pfam" id="PF25917"/>
    </source>
</evidence>
<feature type="coiled-coil region" evidence="4">
    <location>
        <begin position="124"/>
        <end position="158"/>
    </location>
</feature>
<dbReference type="InterPro" id="IPR050465">
    <property type="entry name" value="UPF0194_transport"/>
</dbReference>
<sequence length="438" mass="46936">MNTNDSESDLNLTEVIQHNHSRSKTKRLLISLILLAVLALILWKFLGANAASNSKGPNFRTSTITRGDVSLTVTATGNLEPTNEVTVGSELSGTAREVYVDYNDRVTKGQAMMRLDTTTLENSLKAGKADLEAAKANLAEATATLEEAEATLTRQKELHTLSEGRIPSKSELSTTEAAANRAAAEVLSAKASIAAAQAQINIIQSNLEKSIIRSPVDGIVLSRSIDAGQTVAASYSTPELFVVAEDLTQMKLEVTVAEADIGRVESGQSANFQVDAWPERNYEAEVLKVSYGSDETDNVVTYSTELTVSNEDLSLRPGMTATADIHVSHHSEVLRIPVAALRFKPTPPEENQKALAANKKSFLSKLMPGPPRRSSGGGRPKGDNPKTRDKNGSSIIWILQDGHPTPLEVTLGLSDGSYTEVIADGLSEGTEVILSENN</sequence>
<dbReference type="InterPro" id="IPR058792">
    <property type="entry name" value="Beta-barrel_RND_2"/>
</dbReference>
<dbReference type="NCBIfam" id="TIGR01730">
    <property type="entry name" value="RND_mfp"/>
    <property type="match status" value="1"/>
</dbReference>
<feature type="transmembrane region" description="Helical" evidence="6">
    <location>
        <begin position="28"/>
        <end position="46"/>
    </location>
</feature>
<dbReference type="InterPro" id="IPR058625">
    <property type="entry name" value="MdtA-like_BSH"/>
</dbReference>
<feature type="region of interest" description="Disordered" evidence="5">
    <location>
        <begin position="361"/>
        <end position="391"/>
    </location>
</feature>
<evidence type="ECO:0000259" key="9">
    <source>
        <dbReference type="Pfam" id="PF25954"/>
    </source>
</evidence>
<keyword evidence="6" id="KW-1133">Transmembrane helix</keyword>
<dbReference type="Pfam" id="PF25876">
    <property type="entry name" value="HH_MFP_RND"/>
    <property type="match status" value="1"/>
</dbReference>
<comment type="subcellular location">
    <subcellularLocation>
        <location evidence="1">Cell envelope</location>
    </subcellularLocation>
</comment>
<protein>
    <submittedName>
        <fullName evidence="10">Efflux RND transporter periplasmic adaptor subunit</fullName>
    </submittedName>
</protein>
<reference evidence="11" key="1">
    <citation type="journal article" date="2019" name="Int. J. Syst. Evol. Microbiol.">
        <title>The Global Catalogue of Microorganisms (GCM) 10K type strain sequencing project: providing services to taxonomists for standard genome sequencing and annotation.</title>
        <authorList>
            <consortium name="The Broad Institute Genomics Platform"/>
            <consortium name="The Broad Institute Genome Sequencing Center for Infectious Disease"/>
            <person name="Wu L."/>
            <person name="Ma J."/>
        </authorList>
    </citation>
    <scope>NUCLEOTIDE SEQUENCE [LARGE SCALE GENOMIC DNA]</scope>
    <source>
        <strain evidence="11">JCM 16545</strain>
    </source>
</reference>
<organism evidence="10 11">
    <name type="scientific">Rubritalea spongiae</name>
    <dbReference type="NCBI Taxonomy" id="430797"/>
    <lineage>
        <taxon>Bacteria</taxon>
        <taxon>Pseudomonadati</taxon>
        <taxon>Verrucomicrobiota</taxon>
        <taxon>Verrucomicrobiia</taxon>
        <taxon>Verrucomicrobiales</taxon>
        <taxon>Rubritaleaceae</taxon>
        <taxon>Rubritalea</taxon>
    </lineage>
</organism>
<keyword evidence="3 4" id="KW-0175">Coiled coil</keyword>
<dbReference type="Pfam" id="PF25954">
    <property type="entry name" value="Beta-barrel_RND_2"/>
    <property type="match status" value="1"/>
</dbReference>
<dbReference type="EMBL" id="JBHUJC010000003">
    <property type="protein sequence ID" value="MFD2275190.1"/>
    <property type="molecule type" value="Genomic_DNA"/>
</dbReference>
<feature type="domain" description="Multidrug resistance protein MdtA-like barrel-sandwich hybrid" evidence="8">
    <location>
        <begin position="83"/>
        <end position="239"/>
    </location>
</feature>
<feature type="compositionally biased region" description="Basic and acidic residues" evidence="5">
    <location>
        <begin position="380"/>
        <end position="391"/>
    </location>
</feature>
<comment type="caution">
    <text evidence="10">The sequence shown here is derived from an EMBL/GenBank/DDBJ whole genome shotgun (WGS) entry which is preliminary data.</text>
</comment>
<keyword evidence="6" id="KW-0812">Transmembrane</keyword>
<keyword evidence="11" id="KW-1185">Reference proteome</keyword>
<dbReference type="Gene3D" id="2.40.30.170">
    <property type="match status" value="1"/>
</dbReference>
<evidence type="ECO:0000256" key="4">
    <source>
        <dbReference type="SAM" id="Coils"/>
    </source>
</evidence>
<name>A0ABW5E003_9BACT</name>
<dbReference type="Gene3D" id="2.40.50.100">
    <property type="match status" value="1"/>
</dbReference>
<evidence type="ECO:0000313" key="11">
    <source>
        <dbReference type="Proteomes" id="UP001597297"/>
    </source>
</evidence>
<proteinExistence type="inferred from homology"/>
<dbReference type="InterPro" id="IPR058624">
    <property type="entry name" value="MdtA-like_HH"/>
</dbReference>
<keyword evidence="6" id="KW-0472">Membrane</keyword>
<dbReference type="Proteomes" id="UP001597297">
    <property type="component" value="Unassembled WGS sequence"/>
</dbReference>
<evidence type="ECO:0000256" key="2">
    <source>
        <dbReference type="ARBA" id="ARBA00009477"/>
    </source>
</evidence>
<dbReference type="PANTHER" id="PTHR32347">
    <property type="entry name" value="EFFLUX SYSTEM COMPONENT YKNX-RELATED"/>
    <property type="match status" value="1"/>
</dbReference>
<evidence type="ECO:0000256" key="6">
    <source>
        <dbReference type="SAM" id="Phobius"/>
    </source>
</evidence>
<comment type="similarity">
    <text evidence="2">Belongs to the membrane fusion protein (MFP) (TC 8.A.1) family.</text>
</comment>
<evidence type="ECO:0000256" key="5">
    <source>
        <dbReference type="SAM" id="MobiDB-lite"/>
    </source>
</evidence>
<accession>A0ABW5E003</accession>
<dbReference type="Pfam" id="PF25917">
    <property type="entry name" value="BSH_RND"/>
    <property type="match status" value="1"/>
</dbReference>
<gene>
    <name evidence="10" type="ORF">ACFSQZ_01805</name>
</gene>
<evidence type="ECO:0000256" key="1">
    <source>
        <dbReference type="ARBA" id="ARBA00004196"/>
    </source>
</evidence>
<evidence type="ECO:0000259" key="7">
    <source>
        <dbReference type="Pfam" id="PF25876"/>
    </source>
</evidence>
<evidence type="ECO:0000313" key="10">
    <source>
        <dbReference type="EMBL" id="MFD2275190.1"/>
    </source>
</evidence>